<dbReference type="AlphaFoldDB" id="A0A2K4FDP0"/>
<accession>A0A2K4FDP0</accession>
<gene>
    <name evidence="2" type="ORF">CD039_01600</name>
</gene>
<feature type="domain" description="Terminase large subunit-like ATPase" evidence="1">
    <location>
        <begin position="94"/>
        <end position="131"/>
    </location>
</feature>
<organism evidence="2 3">
    <name type="scientific">Staphylococcus argensis</name>
    <dbReference type="NCBI Taxonomy" id="1607738"/>
    <lineage>
        <taxon>Bacteria</taxon>
        <taxon>Bacillati</taxon>
        <taxon>Bacillota</taxon>
        <taxon>Bacilli</taxon>
        <taxon>Bacillales</taxon>
        <taxon>Staphylococcaceae</taxon>
        <taxon>Staphylococcus</taxon>
    </lineage>
</organism>
<dbReference type="PANTHER" id="PTHR41287">
    <property type="match status" value="1"/>
</dbReference>
<dbReference type="Proteomes" id="UP000242712">
    <property type="component" value="Unassembled WGS sequence"/>
</dbReference>
<dbReference type="InterPro" id="IPR046461">
    <property type="entry name" value="TerL_ATPase"/>
</dbReference>
<dbReference type="EMBL" id="PPPX01000001">
    <property type="protein sequence ID" value="POA09478.1"/>
    <property type="molecule type" value="Genomic_DNA"/>
</dbReference>
<evidence type="ECO:0000313" key="2">
    <source>
        <dbReference type="EMBL" id="POA09478.1"/>
    </source>
</evidence>
<dbReference type="GeneID" id="98297036"/>
<evidence type="ECO:0000259" key="1">
    <source>
        <dbReference type="Pfam" id="PF03354"/>
    </source>
</evidence>
<dbReference type="Pfam" id="PF03354">
    <property type="entry name" value="TerL_ATPase"/>
    <property type="match status" value="1"/>
</dbReference>
<sequence>MTSVKIPDMYEQLLDIPEKYKDDAYKYCVMVLSGTYVACEDTVNACIRHLKDIQRITSDDTFPYVYKPKRANKVIKFMEMLPDTKGKVHKLGLFQRFIVSMVRGWFNENDYLRFRKAYITMARKNGKICLNNQKWLFVIGENR</sequence>
<keyword evidence="3" id="KW-1185">Reference proteome</keyword>
<dbReference type="InterPro" id="IPR005021">
    <property type="entry name" value="Terminase_largesu-like"/>
</dbReference>
<dbReference type="PANTHER" id="PTHR41287:SF1">
    <property type="entry name" value="PROTEIN YMFN"/>
    <property type="match status" value="1"/>
</dbReference>
<evidence type="ECO:0000313" key="3">
    <source>
        <dbReference type="Proteomes" id="UP000242712"/>
    </source>
</evidence>
<protein>
    <recommendedName>
        <fullName evidence="1">Terminase large subunit-like ATPase domain-containing protein</fullName>
    </recommendedName>
</protein>
<name>A0A2K4FDP0_9STAP</name>
<reference evidence="2 3" key="1">
    <citation type="submission" date="2017-08" db="EMBL/GenBank/DDBJ databases">
        <title>Draft genome sequences of 64 type strains of genus Staph aureus.</title>
        <authorList>
            <person name="Cole K."/>
            <person name="Golubchik T."/>
            <person name="Russell J."/>
            <person name="Foster D."/>
            <person name="Llewelyn M."/>
            <person name="Wilson D."/>
            <person name="Crook D."/>
            <person name="Paul J."/>
        </authorList>
    </citation>
    <scope>NUCLEOTIDE SEQUENCE [LARGE SCALE GENOMIC DNA]</scope>
    <source>
        <strain evidence="2 3">DSM 29875</strain>
    </source>
</reference>
<dbReference type="RefSeq" id="WP_103370862.1">
    <property type="nucleotide sequence ID" value="NZ_CBCRVO010000001.1"/>
</dbReference>
<comment type="caution">
    <text evidence="2">The sequence shown here is derived from an EMBL/GenBank/DDBJ whole genome shotgun (WGS) entry which is preliminary data.</text>
</comment>
<proteinExistence type="predicted"/>
<dbReference type="OrthoDB" id="9760250at2"/>